<dbReference type="GeneID" id="14401822"/>
<dbReference type="EMBL" id="CP003929">
    <property type="protein sequence ID" value="AGB39114.1"/>
    <property type="molecule type" value="Genomic_DNA"/>
</dbReference>
<sequence>MNAVRLAAVDRDGRGWRPDVDTRRARLEDAVGTVLAPHRDRLEDADRVAIAPDAHYPFHPSTGVVTDPAVVGAVAAWLDRELGADVAVLGRSDDRIAFERTASYLGYDRLAERVGAALVDLADVPKRNEYRSAGGRSVALSVPEPLLESPTIVVPTLRPTAEGMVAGATRTLARLVRSTAEPERIAIAVTRAVEPVLAVLDGVVAYGDDPAAVDAVLSGSAPAVDAVATSLLGRAIGDDEALSELVPESTRPVAVENLDELDLDAVRERLSGGRLPPSEDTHPAVSTAYRLYAATSGDAVPPQLER</sequence>
<keyword evidence="3" id="KW-1185">Reference proteome</keyword>
<dbReference type="OrthoDB" id="346231at2157"/>
<dbReference type="Pfam" id="PF04015">
    <property type="entry name" value="DUF362"/>
    <property type="match status" value="1"/>
</dbReference>
<proteinExistence type="predicted"/>
<dbReference type="RefSeq" id="WP_015322550.1">
    <property type="nucleotide sequence ID" value="NC_019974.1"/>
</dbReference>
<dbReference type="STRING" id="694430.Natoc_3382"/>
<evidence type="ECO:0000259" key="1">
    <source>
        <dbReference type="Pfam" id="PF04015"/>
    </source>
</evidence>
<protein>
    <recommendedName>
        <fullName evidence="1">DUF362 domain-containing protein</fullName>
    </recommendedName>
</protein>
<dbReference type="Proteomes" id="UP000010878">
    <property type="component" value="Chromosome"/>
</dbReference>
<dbReference type="AlphaFoldDB" id="L0K417"/>
<evidence type="ECO:0000313" key="3">
    <source>
        <dbReference type="Proteomes" id="UP000010878"/>
    </source>
</evidence>
<dbReference type="eggNOG" id="arCOG02447">
    <property type="taxonomic scope" value="Archaea"/>
</dbReference>
<reference evidence="2 3" key="1">
    <citation type="submission" date="2012-11" db="EMBL/GenBank/DDBJ databases">
        <title>FINISHED of Natronococcus occultus SP4, DSM 3396.</title>
        <authorList>
            <consortium name="DOE Joint Genome Institute"/>
            <person name="Eisen J."/>
            <person name="Huntemann M."/>
            <person name="Wei C.-L."/>
            <person name="Han J."/>
            <person name="Detter J.C."/>
            <person name="Han C."/>
            <person name="Tapia R."/>
            <person name="Chen A."/>
            <person name="Kyrpides N."/>
            <person name="Mavromatis K."/>
            <person name="Markowitz V."/>
            <person name="Szeto E."/>
            <person name="Ivanova N."/>
            <person name="Mikhailova N."/>
            <person name="Ovchinnikova G."/>
            <person name="Pagani I."/>
            <person name="Pati A."/>
            <person name="Goodwin L."/>
            <person name="Nordberg H.P."/>
            <person name="Cantor M.N."/>
            <person name="Hua S.X."/>
            <person name="Woyke T."/>
            <person name="Eisen J."/>
            <person name="Klenk H.-P."/>
            <person name="Klenk H.-P."/>
        </authorList>
    </citation>
    <scope>NUCLEOTIDE SEQUENCE [LARGE SCALE GENOMIC DNA]</scope>
    <source>
        <strain evidence="2 3">SP4</strain>
    </source>
</reference>
<gene>
    <name evidence="2" type="ORF">Natoc_3382</name>
</gene>
<dbReference type="HOGENOM" id="CLU_907980_0_0_2"/>
<dbReference type="InterPro" id="IPR007160">
    <property type="entry name" value="DUF362"/>
</dbReference>
<dbReference type="KEGG" id="nou:Natoc_3382"/>
<name>L0K417_9EURY</name>
<organism evidence="2 3">
    <name type="scientific">Natronococcus occultus SP4</name>
    <dbReference type="NCBI Taxonomy" id="694430"/>
    <lineage>
        <taxon>Archaea</taxon>
        <taxon>Methanobacteriati</taxon>
        <taxon>Methanobacteriota</taxon>
        <taxon>Stenosarchaea group</taxon>
        <taxon>Halobacteria</taxon>
        <taxon>Halobacteriales</taxon>
        <taxon>Natrialbaceae</taxon>
        <taxon>Natronococcus</taxon>
    </lineage>
</organism>
<feature type="domain" description="DUF362" evidence="1">
    <location>
        <begin position="48"/>
        <end position="229"/>
    </location>
</feature>
<accession>L0K417</accession>
<evidence type="ECO:0000313" key="2">
    <source>
        <dbReference type="EMBL" id="AGB39114.1"/>
    </source>
</evidence>